<evidence type="ECO:0000313" key="1">
    <source>
        <dbReference type="EMBL" id="MCV2371385.1"/>
    </source>
</evidence>
<reference evidence="1 2" key="1">
    <citation type="submission" date="2021-11" db="EMBL/GenBank/DDBJ databases">
        <authorList>
            <person name="Liang Q."/>
            <person name="Mou H."/>
            <person name="Liu Z."/>
        </authorList>
    </citation>
    <scope>NUCLEOTIDE SEQUENCE [LARGE SCALE GENOMIC DNA]</scope>
    <source>
        <strain evidence="1 2">CHU3</strain>
    </source>
</reference>
<accession>A0ABT2YMT6</accession>
<proteinExistence type="predicted"/>
<evidence type="ECO:0000313" key="2">
    <source>
        <dbReference type="Proteomes" id="UP001209701"/>
    </source>
</evidence>
<comment type="caution">
    <text evidence="1">The sequence shown here is derived from an EMBL/GenBank/DDBJ whole genome shotgun (WGS) entry which is preliminary data.</text>
</comment>
<name>A0ABT2YMT6_9BURK</name>
<protein>
    <submittedName>
        <fullName evidence="1">Uncharacterized protein</fullName>
    </submittedName>
</protein>
<sequence length="201" mass="21595">MLVIASSAYSATPADELAQAAAKPSCCQSLSSISQRKVLRPEQTLSLDSSSPHFDFGWGSAPFAIYSINPSAVRVVELQAASNFAFGKSVRSFPASKVIFFDADWIQIAFEPLSTPHLKEVGFAKSQVLTDRLRVPEKAVAMVIAADVQRVGLRAQAIEHRSSSTFAAAGLVAETGGSVNVVEYELLVYGSYDVLSFAPYR</sequence>
<organism evidence="1 2">
    <name type="scientific">Roseateles oligotrophus</name>
    <dbReference type="NCBI Taxonomy" id="1769250"/>
    <lineage>
        <taxon>Bacteria</taxon>
        <taxon>Pseudomonadati</taxon>
        <taxon>Pseudomonadota</taxon>
        <taxon>Betaproteobacteria</taxon>
        <taxon>Burkholderiales</taxon>
        <taxon>Sphaerotilaceae</taxon>
        <taxon>Roseateles</taxon>
    </lineage>
</organism>
<dbReference type="RefSeq" id="WP_263573965.1">
    <property type="nucleotide sequence ID" value="NZ_JAJIRN010000020.1"/>
</dbReference>
<keyword evidence="2" id="KW-1185">Reference proteome</keyword>
<dbReference type="Proteomes" id="UP001209701">
    <property type="component" value="Unassembled WGS sequence"/>
</dbReference>
<gene>
    <name evidence="1" type="ORF">LNV07_25140</name>
</gene>
<dbReference type="EMBL" id="JAJIRN010000020">
    <property type="protein sequence ID" value="MCV2371385.1"/>
    <property type="molecule type" value="Genomic_DNA"/>
</dbReference>